<proteinExistence type="predicted"/>
<dbReference type="EMBL" id="LLXI01005101">
    <property type="protein sequence ID" value="PKY61253.1"/>
    <property type="molecule type" value="Genomic_DNA"/>
</dbReference>
<reference evidence="2 3" key="1">
    <citation type="submission" date="2015-10" db="EMBL/GenBank/DDBJ databases">
        <title>Genome analyses suggest a sexual origin of heterokaryosis in a supposedly ancient asexual fungus.</title>
        <authorList>
            <person name="Ropars J."/>
            <person name="Sedzielewska K."/>
            <person name="Noel J."/>
            <person name="Charron P."/>
            <person name="Farinelli L."/>
            <person name="Marton T."/>
            <person name="Kruger M."/>
            <person name="Pelin A."/>
            <person name="Brachmann A."/>
            <person name="Corradi N."/>
        </authorList>
    </citation>
    <scope>NUCLEOTIDE SEQUENCE [LARGE SCALE GENOMIC DNA]</scope>
    <source>
        <strain evidence="2 3">A4</strain>
    </source>
</reference>
<sequence>MENKSLKFNQEIELKTSSQKARYEQLYKKIKDFLEDVIFKNRTITEITAPEINESEEDGEEINVTINEIDDNSKNINKKINEVDENDNDDNVGSNSNNGKKRKSNKGKEVILENEKSLGNKILKNNSSEEVKRRHIQKEIKKKEKLEKFIEKLNRPVKEVESWKDQLLGIDNQNKEQLIEVDNQDKENGEIEKLVESYNELGSMNTRVIRKWYHFGRSFERQVEAMKNQGRKRKSEQTARKDLYDKMMKLLIGEEKINNVRETYVSTIIKFMESEIDEVFKGIKKKIK</sequence>
<dbReference type="AlphaFoldDB" id="A0A2I1HR33"/>
<evidence type="ECO:0000313" key="3">
    <source>
        <dbReference type="Proteomes" id="UP000234323"/>
    </source>
</evidence>
<evidence type="ECO:0000256" key="1">
    <source>
        <dbReference type="SAM" id="MobiDB-lite"/>
    </source>
</evidence>
<accession>A0A2I1HR33</accession>
<dbReference type="Proteomes" id="UP000234323">
    <property type="component" value="Unassembled WGS sequence"/>
</dbReference>
<gene>
    <name evidence="2" type="ORF">RhiirA4_485960</name>
</gene>
<organism evidence="2 3">
    <name type="scientific">Rhizophagus irregularis</name>
    <dbReference type="NCBI Taxonomy" id="588596"/>
    <lineage>
        <taxon>Eukaryota</taxon>
        <taxon>Fungi</taxon>
        <taxon>Fungi incertae sedis</taxon>
        <taxon>Mucoromycota</taxon>
        <taxon>Glomeromycotina</taxon>
        <taxon>Glomeromycetes</taxon>
        <taxon>Glomerales</taxon>
        <taxon>Glomeraceae</taxon>
        <taxon>Rhizophagus</taxon>
    </lineage>
</organism>
<feature type="region of interest" description="Disordered" evidence="1">
    <location>
        <begin position="83"/>
        <end position="109"/>
    </location>
</feature>
<name>A0A2I1HR33_9GLOM</name>
<evidence type="ECO:0000313" key="2">
    <source>
        <dbReference type="EMBL" id="PKY61253.1"/>
    </source>
</evidence>
<keyword evidence="3" id="KW-1185">Reference proteome</keyword>
<comment type="caution">
    <text evidence="2">The sequence shown here is derived from an EMBL/GenBank/DDBJ whole genome shotgun (WGS) entry which is preliminary data.</text>
</comment>
<protein>
    <submittedName>
        <fullName evidence="2">Uncharacterized protein</fullName>
    </submittedName>
</protein>